<dbReference type="EMBL" id="CAVMBE010000022">
    <property type="protein sequence ID" value="CAK4001708.1"/>
    <property type="molecule type" value="Genomic_DNA"/>
</dbReference>
<feature type="domain" description="Squalene cyclase C-terminal" evidence="1">
    <location>
        <begin position="1"/>
        <end position="94"/>
    </location>
</feature>
<dbReference type="AlphaFoldDB" id="A0AAI8YYA6"/>
<dbReference type="InterPro" id="IPR032696">
    <property type="entry name" value="SQ_cyclase_C"/>
</dbReference>
<proteinExistence type="predicted"/>
<reference evidence="2" key="1">
    <citation type="submission" date="2023-11" db="EMBL/GenBank/DDBJ databases">
        <authorList>
            <person name="Alioto T."/>
            <person name="Alioto T."/>
            <person name="Gomez Garrido J."/>
        </authorList>
    </citation>
    <scope>NUCLEOTIDE SEQUENCE</scope>
</reference>
<sequence length="94" mass="10659">MQCNDGGWAAFDADNDRPYLNRNLFSDMDSLCDPSTADIVGQDLQTWSLFLMAAQDTGCAVEMRSLMKEIQVAYRRGIDFVVQRQEPNGAWYGR</sequence>
<dbReference type="SUPFAM" id="SSF48239">
    <property type="entry name" value="Terpenoid cyclases/Protein prenyltransferases"/>
    <property type="match status" value="1"/>
</dbReference>
<evidence type="ECO:0000313" key="3">
    <source>
        <dbReference type="Proteomes" id="UP001296104"/>
    </source>
</evidence>
<evidence type="ECO:0000313" key="2">
    <source>
        <dbReference type="EMBL" id="CAK4001708.1"/>
    </source>
</evidence>
<evidence type="ECO:0000259" key="1">
    <source>
        <dbReference type="Pfam" id="PF13243"/>
    </source>
</evidence>
<dbReference type="Pfam" id="PF13243">
    <property type="entry name" value="SQHop_cyclase_C"/>
    <property type="match status" value="1"/>
</dbReference>
<dbReference type="Proteomes" id="UP001296104">
    <property type="component" value="Unassembled WGS sequence"/>
</dbReference>
<gene>
    <name evidence="2" type="ORF">LECACI_7A004194</name>
</gene>
<keyword evidence="3" id="KW-1185">Reference proteome</keyword>
<organism evidence="2 3">
    <name type="scientific">Lecanosticta acicola</name>
    <dbReference type="NCBI Taxonomy" id="111012"/>
    <lineage>
        <taxon>Eukaryota</taxon>
        <taxon>Fungi</taxon>
        <taxon>Dikarya</taxon>
        <taxon>Ascomycota</taxon>
        <taxon>Pezizomycotina</taxon>
        <taxon>Dothideomycetes</taxon>
        <taxon>Dothideomycetidae</taxon>
        <taxon>Mycosphaerellales</taxon>
        <taxon>Mycosphaerellaceae</taxon>
        <taxon>Lecanosticta</taxon>
    </lineage>
</organism>
<dbReference type="Gene3D" id="1.50.10.20">
    <property type="match status" value="1"/>
</dbReference>
<dbReference type="InterPro" id="IPR008930">
    <property type="entry name" value="Terpenoid_cyclase/PrenylTrfase"/>
</dbReference>
<name>A0AAI8YYA6_9PEZI</name>
<protein>
    <submittedName>
        <fullName evidence="2">Squalene--hopene cyclase</fullName>
    </submittedName>
</protein>
<accession>A0AAI8YYA6</accession>
<comment type="caution">
    <text evidence="2">The sequence shown here is derived from an EMBL/GenBank/DDBJ whole genome shotgun (WGS) entry which is preliminary data.</text>
</comment>